<gene>
    <name evidence="3" type="ORF">UFOPK1392_00383</name>
    <name evidence="4" type="ORF">UFOPK3733_00347</name>
</gene>
<dbReference type="Gene3D" id="3.20.20.30">
    <property type="entry name" value="Luciferase-like domain"/>
    <property type="match status" value="1"/>
</dbReference>
<dbReference type="InterPro" id="IPR036661">
    <property type="entry name" value="Luciferase-like_sf"/>
</dbReference>
<evidence type="ECO:0000256" key="1">
    <source>
        <dbReference type="ARBA" id="ARBA00023002"/>
    </source>
</evidence>
<dbReference type="InterPro" id="IPR022526">
    <property type="entry name" value="F420_Rv3093c"/>
</dbReference>
<keyword evidence="1" id="KW-0560">Oxidoreductase</keyword>
<dbReference type="PANTHER" id="PTHR43244:SF1">
    <property type="entry name" value="5,10-METHYLENETETRAHYDROMETHANOPTERIN REDUCTASE"/>
    <property type="match status" value="1"/>
</dbReference>
<accession>A0A6J7I444</accession>
<feature type="domain" description="Luciferase-like" evidence="2">
    <location>
        <begin position="31"/>
        <end position="311"/>
    </location>
</feature>
<reference evidence="4" key="1">
    <citation type="submission" date="2020-05" db="EMBL/GenBank/DDBJ databases">
        <authorList>
            <person name="Chiriac C."/>
            <person name="Salcher M."/>
            <person name="Ghai R."/>
            <person name="Kavagutti S V."/>
        </authorList>
    </citation>
    <scope>NUCLEOTIDE SEQUENCE</scope>
</reference>
<dbReference type="GO" id="GO:0016705">
    <property type="term" value="F:oxidoreductase activity, acting on paired donors, with incorporation or reduction of molecular oxygen"/>
    <property type="evidence" value="ECO:0007669"/>
    <property type="project" value="InterPro"/>
</dbReference>
<dbReference type="PANTHER" id="PTHR43244">
    <property type="match status" value="1"/>
</dbReference>
<evidence type="ECO:0000313" key="4">
    <source>
        <dbReference type="EMBL" id="CAB4925583.1"/>
    </source>
</evidence>
<organism evidence="4">
    <name type="scientific">freshwater metagenome</name>
    <dbReference type="NCBI Taxonomy" id="449393"/>
    <lineage>
        <taxon>unclassified sequences</taxon>
        <taxon>metagenomes</taxon>
        <taxon>ecological metagenomes</taxon>
    </lineage>
</organism>
<proteinExistence type="predicted"/>
<dbReference type="InterPro" id="IPR011251">
    <property type="entry name" value="Luciferase-like_dom"/>
</dbReference>
<dbReference type="InterPro" id="IPR050564">
    <property type="entry name" value="F420-G6PD/mer"/>
</dbReference>
<sequence>MSDTKSSMSDGKSSTTPIGVTFASFSALGPQAGLRAAARAVELGYSSFWVAETVGMEAFATLAAIGAAQPSLSLGTGVLALQLRTPAVTAMGAATLQALHPDRDILLGFGISSPAVVSRWHGAEYTDRPLAQTREYLTLLRECLSGEKVTFQGDYYQVKGFRLGVDPGERRPQIILAALNPRMLELAGELADGVLLNYLPASHIGWSVEQVRKGGDATVYAYVHVGVTEREPNLDRGRRDIFSYAVVDSYANNFIRAGFADEVAEIRERHAAGDRDGAVAAVSDRMVDAIDVLGDADHVRATVRAYIDAGVEVPVIMPMPWGADRQQVIDDTMQAAAAAL</sequence>
<protein>
    <submittedName>
        <fullName evidence="4">Unannotated protein</fullName>
    </submittedName>
</protein>
<dbReference type="CDD" id="cd01097">
    <property type="entry name" value="Tetrahydromethanopterin_reductase"/>
    <property type="match status" value="1"/>
</dbReference>
<dbReference type="NCBIfam" id="TIGR03841">
    <property type="entry name" value="F420_Rv3093c"/>
    <property type="match status" value="1"/>
</dbReference>
<evidence type="ECO:0000259" key="2">
    <source>
        <dbReference type="Pfam" id="PF00296"/>
    </source>
</evidence>
<dbReference type="EMBL" id="CAFBNC010000009">
    <property type="protein sequence ID" value="CAB4925583.1"/>
    <property type="molecule type" value="Genomic_DNA"/>
</dbReference>
<name>A0A6J7I444_9ZZZZ</name>
<dbReference type="AlphaFoldDB" id="A0A6J7I444"/>
<dbReference type="EMBL" id="CAEMXZ010000010">
    <property type="protein sequence ID" value="CAB4322647.1"/>
    <property type="molecule type" value="Genomic_DNA"/>
</dbReference>
<dbReference type="Pfam" id="PF00296">
    <property type="entry name" value="Bac_luciferase"/>
    <property type="match status" value="1"/>
</dbReference>
<evidence type="ECO:0000313" key="3">
    <source>
        <dbReference type="EMBL" id="CAB4322647.1"/>
    </source>
</evidence>
<dbReference type="SUPFAM" id="SSF51679">
    <property type="entry name" value="Bacterial luciferase-like"/>
    <property type="match status" value="1"/>
</dbReference>